<evidence type="ECO:0000256" key="8">
    <source>
        <dbReference type="SAM" id="MobiDB-lite"/>
    </source>
</evidence>
<reference evidence="10" key="1">
    <citation type="submission" date="2025-08" db="UniProtKB">
        <authorList>
            <consortium name="RefSeq"/>
        </authorList>
    </citation>
    <scope>IDENTIFICATION</scope>
    <source>
        <tissue evidence="10">Blood</tissue>
    </source>
</reference>
<gene>
    <name evidence="10" type="primary">MRPL49</name>
</gene>
<comment type="similarity">
    <text evidence="2">Belongs to the mitochondrion-specific ribosomal protein mL49 family.</text>
</comment>
<dbReference type="PANTHER" id="PTHR13477">
    <property type="entry name" value="MITOCHONDRIAL 39S RIBOSOMAL PROTEIN L49"/>
    <property type="match status" value="1"/>
</dbReference>
<evidence type="ECO:0000256" key="7">
    <source>
        <dbReference type="ARBA" id="ARBA00035545"/>
    </source>
</evidence>
<feature type="region of interest" description="Disordered" evidence="8">
    <location>
        <begin position="49"/>
        <end position="91"/>
    </location>
</feature>
<proteinExistence type="inferred from homology"/>
<name>A0ABM4G0Z3_9AVES</name>
<evidence type="ECO:0000313" key="10">
    <source>
        <dbReference type="RefSeq" id="XP_067170872.1"/>
    </source>
</evidence>
<organism evidence="9 10">
    <name type="scientific">Apteryx mantelli</name>
    <name type="common">North Island brown kiwi</name>
    <dbReference type="NCBI Taxonomy" id="2696672"/>
    <lineage>
        <taxon>Eukaryota</taxon>
        <taxon>Metazoa</taxon>
        <taxon>Chordata</taxon>
        <taxon>Craniata</taxon>
        <taxon>Vertebrata</taxon>
        <taxon>Euteleostomi</taxon>
        <taxon>Archelosauria</taxon>
        <taxon>Archosauria</taxon>
        <taxon>Dinosauria</taxon>
        <taxon>Saurischia</taxon>
        <taxon>Theropoda</taxon>
        <taxon>Coelurosauria</taxon>
        <taxon>Aves</taxon>
        <taxon>Palaeognathae</taxon>
        <taxon>Apterygiformes</taxon>
        <taxon>Apterygidae</taxon>
        <taxon>Apteryx</taxon>
    </lineage>
</organism>
<dbReference type="RefSeq" id="XP_067170872.1">
    <property type="nucleotide sequence ID" value="XM_067314771.1"/>
</dbReference>
<accession>A0ABM4G0Z3</accession>
<feature type="compositionally biased region" description="Pro residues" evidence="8">
    <location>
        <begin position="67"/>
        <end position="87"/>
    </location>
</feature>
<evidence type="ECO:0000256" key="4">
    <source>
        <dbReference type="ARBA" id="ARBA00023128"/>
    </source>
</evidence>
<evidence type="ECO:0000256" key="5">
    <source>
        <dbReference type="ARBA" id="ARBA00023274"/>
    </source>
</evidence>
<evidence type="ECO:0000256" key="2">
    <source>
        <dbReference type="ARBA" id="ARBA00005677"/>
    </source>
</evidence>
<keyword evidence="9" id="KW-1185">Reference proteome</keyword>
<comment type="subcellular location">
    <subcellularLocation>
        <location evidence="1">Mitochondrion</location>
    </subcellularLocation>
</comment>
<protein>
    <recommendedName>
        <fullName evidence="6">Large ribosomal subunit protein mL49</fullName>
    </recommendedName>
    <alternativeName>
        <fullName evidence="7">39S ribosomal protein L49, mitochondrial</fullName>
    </alternativeName>
</protein>
<dbReference type="Proteomes" id="UP001652627">
    <property type="component" value="Chromosome 37"/>
</dbReference>
<keyword evidence="3" id="KW-0689">Ribosomal protein</keyword>
<feature type="compositionally biased region" description="Gly residues" evidence="8">
    <location>
        <begin position="49"/>
        <end position="60"/>
    </location>
</feature>
<dbReference type="GeneID" id="106485368"/>
<evidence type="ECO:0000256" key="6">
    <source>
        <dbReference type="ARBA" id="ARBA00035191"/>
    </source>
</evidence>
<dbReference type="InterPro" id="IPR007740">
    <property type="entry name" value="Ribosomal_mL49"/>
</dbReference>
<dbReference type="Gene3D" id="3.30.780.10">
    <property type="entry name" value="SUI1-like domain"/>
    <property type="match status" value="1"/>
</dbReference>
<evidence type="ECO:0000256" key="1">
    <source>
        <dbReference type="ARBA" id="ARBA00004173"/>
    </source>
</evidence>
<evidence type="ECO:0000256" key="3">
    <source>
        <dbReference type="ARBA" id="ARBA00022980"/>
    </source>
</evidence>
<feature type="compositionally biased region" description="Pro residues" evidence="8">
    <location>
        <begin position="108"/>
        <end position="120"/>
    </location>
</feature>
<dbReference type="Pfam" id="PF05046">
    <property type="entry name" value="Img2"/>
    <property type="match status" value="1"/>
</dbReference>
<sequence>MEPRSAAERSALRMRALLYTAAAAAGGVPRGARWRRWWWWRRRGRWAGGWRGSAGRGGDGWCRASQGPPPSPRTPPGPPPRAPPEPGYPGVVESTAEYAFVERLLPPTRVPDPPKHPSYPTPSGWSPPRDPPPALPYFVRRSRMHNVPVYRDLTHGNRKMTVIRKIEGDIWALEGSSRPSWGGARGREPLTQVNELTGTLRIKGYFDGEVKAWLLEKGF</sequence>
<keyword evidence="5" id="KW-0687">Ribonucleoprotein</keyword>
<keyword evidence="4" id="KW-0496">Mitochondrion</keyword>
<dbReference type="PANTHER" id="PTHR13477:SF0">
    <property type="entry name" value="LARGE RIBOSOMAL SUBUNIT PROTEIN ML49"/>
    <property type="match status" value="1"/>
</dbReference>
<feature type="region of interest" description="Disordered" evidence="8">
    <location>
        <begin position="106"/>
        <end position="131"/>
    </location>
</feature>
<evidence type="ECO:0000313" key="9">
    <source>
        <dbReference type="Proteomes" id="UP001652627"/>
    </source>
</evidence>